<feature type="transmembrane region" description="Helical" evidence="6">
    <location>
        <begin position="91"/>
        <end position="112"/>
    </location>
</feature>
<sequence>MCTKPLEALLKGAPASKMASTVNGSTAATAPVSPAKSASSSASGAAPSGGSSGGSWTAGRGAQLHDDMNLVVLLGMALTSMVAMYTRDRALQYGLTVFAVAYMVTDAAWILCNMRAVKSPRTVLGHHAATLAVLIDPYMHPQHALYTCWALLVEANTFLLIARRRFRWGASALVEAPFVASWVALRLIWYPFLAFFWGLCAFPGLADVYPAAIVRWRLRIEVDLVRLYPASYAAWVGICVFQLWWSAQLFRNYGAKRRAFAGKNTEAKAWCSALSPEACIVHTQTHAGGARRPMVLRAAAAAPACFDGFLVFERCCAKLKLAQRRAAARGSSEPCPLDA</sequence>
<accession>A0A835Z8V7</accession>
<protein>
    <recommendedName>
        <fullName evidence="7">TLC domain-containing protein</fullName>
    </recommendedName>
</protein>
<dbReference type="GO" id="GO:0016020">
    <property type="term" value="C:membrane"/>
    <property type="evidence" value="ECO:0007669"/>
    <property type="project" value="UniProtKB-SubCell"/>
</dbReference>
<feature type="transmembrane region" description="Helical" evidence="6">
    <location>
        <begin position="168"/>
        <end position="185"/>
    </location>
</feature>
<evidence type="ECO:0000256" key="2">
    <source>
        <dbReference type="ARBA" id="ARBA00022692"/>
    </source>
</evidence>
<evidence type="ECO:0000313" key="8">
    <source>
        <dbReference type="EMBL" id="KAG5185599.1"/>
    </source>
</evidence>
<dbReference type="InterPro" id="IPR006634">
    <property type="entry name" value="TLC-dom"/>
</dbReference>
<dbReference type="AlphaFoldDB" id="A0A835Z8V7"/>
<keyword evidence="3 6" id="KW-1133">Transmembrane helix</keyword>
<reference evidence="8" key="1">
    <citation type="submission" date="2021-02" db="EMBL/GenBank/DDBJ databases">
        <title>First Annotated Genome of the Yellow-green Alga Tribonema minus.</title>
        <authorList>
            <person name="Mahan K.M."/>
        </authorList>
    </citation>
    <scope>NUCLEOTIDE SEQUENCE</scope>
    <source>
        <strain evidence="8">UTEX B ZZ1240</strain>
    </source>
</reference>
<evidence type="ECO:0000313" key="9">
    <source>
        <dbReference type="Proteomes" id="UP000664859"/>
    </source>
</evidence>
<keyword evidence="2 6" id="KW-0812">Transmembrane</keyword>
<proteinExistence type="predicted"/>
<evidence type="ECO:0000256" key="1">
    <source>
        <dbReference type="ARBA" id="ARBA00004141"/>
    </source>
</evidence>
<feature type="region of interest" description="Disordered" evidence="5">
    <location>
        <begin position="29"/>
        <end position="58"/>
    </location>
</feature>
<feature type="domain" description="TLC" evidence="7">
    <location>
        <begin position="86"/>
        <end position="250"/>
    </location>
</feature>
<evidence type="ECO:0000256" key="6">
    <source>
        <dbReference type="SAM" id="Phobius"/>
    </source>
</evidence>
<dbReference type="EMBL" id="JAFCMP010000125">
    <property type="protein sequence ID" value="KAG5185599.1"/>
    <property type="molecule type" value="Genomic_DNA"/>
</dbReference>
<feature type="transmembrane region" description="Helical" evidence="6">
    <location>
        <begin position="68"/>
        <end position="85"/>
    </location>
</feature>
<keyword evidence="9" id="KW-1185">Reference proteome</keyword>
<dbReference type="Proteomes" id="UP000664859">
    <property type="component" value="Unassembled WGS sequence"/>
</dbReference>
<keyword evidence="4 6" id="KW-0472">Membrane</keyword>
<dbReference type="Pfam" id="PF03798">
    <property type="entry name" value="TRAM_LAG1_CLN8"/>
    <property type="match status" value="1"/>
</dbReference>
<name>A0A835Z8V7_9STRA</name>
<feature type="transmembrane region" description="Helical" evidence="6">
    <location>
        <begin position="232"/>
        <end position="250"/>
    </location>
</feature>
<evidence type="ECO:0000259" key="7">
    <source>
        <dbReference type="Pfam" id="PF03798"/>
    </source>
</evidence>
<evidence type="ECO:0000256" key="5">
    <source>
        <dbReference type="SAM" id="MobiDB-lite"/>
    </source>
</evidence>
<organism evidence="8 9">
    <name type="scientific">Tribonema minus</name>
    <dbReference type="NCBI Taxonomy" id="303371"/>
    <lineage>
        <taxon>Eukaryota</taxon>
        <taxon>Sar</taxon>
        <taxon>Stramenopiles</taxon>
        <taxon>Ochrophyta</taxon>
        <taxon>PX clade</taxon>
        <taxon>Xanthophyceae</taxon>
        <taxon>Tribonematales</taxon>
        <taxon>Tribonemataceae</taxon>
        <taxon>Tribonema</taxon>
    </lineage>
</organism>
<dbReference type="OrthoDB" id="40784at2759"/>
<feature type="transmembrane region" description="Helical" evidence="6">
    <location>
        <begin position="192"/>
        <end position="212"/>
    </location>
</feature>
<comment type="caution">
    <text evidence="8">The sequence shown here is derived from an EMBL/GenBank/DDBJ whole genome shotgun (WGS) entry which is preliminary data.</text>
</comment>
<comment type="subcellular location">
    <subcellularLocation>
        <location evidence="1">Membrane</location>
        <topology evidence="1">Multi-pass membrane protein</topology>
    </subcellularLocation>
</comment>
<gene>
    <name evidence="8" type="ORF">JKP88DRAFT_311611</name>
</gene>
<evidence type="ECO:0000256" key="4">
    <source>
        <dbReference type="ARBA" id="ARBA00023136"/>
    </source>
</evidence>
<evidence type="ECO:0000256" key="3">
    <source>
        <dbReference type="ARBA" id="ARBA00022989"/>
    </source>
</evidence>